<dbReference type="EC" id="4.1.2.14" evidence="5"/>
<proteinExistence type="inferred from homology"/>
<name>A0A2N5XZC7_9GAMM</name>
<dbReference type="EMBL" id="PKLZ01000013">
    <property type="protein sequence ID" value="PLW81494.1"/>
    <property type="molecule type" value="Genomic_DNA"/>
</dbReference>
<dbReference type="InterPro" id="IPR031337">
    <property type="entry name" value="KDPG/KHG_AS_1"/>
</dbReference>
<dbReference type="Pfam" id="PF01081">
    <property type="entry name" value="Aldolase"/>
    <property type="match status" value="1"/>
</dbReference>
<dbReference type="AlphaFoldDB" id="A0A2N5XZC7"/>
<comment type="similarity">
    <text evidence="3">Belongs to the KHG/KDPG aldolase family.</text>
</comment>
<evidence type="ECO:0000256" key="8">
    <source>
        <dbReference type="ARBA" id="ARBA00023277"/>
    </source>
</evidence>
<evidence type="ECO:0000256" key="7">
    <source>
        <dbReference type="ARBA" id="ARBA00023270"/>
    </source>
</evidence>
<evidence type="ECO:0000256" key="2">
    <source>
        <dbReference type="ARBA" id="ARBA00004736"/>
    </source>
</evidence>
<evidence type="ECO:0000256" key="5">
    <source>
        <dbReference type="ARBA" id="ARBA00013063"/>
    </source>
</evidence>
<gene>
    <name evidence="9" type="ORF">CWI75_15750</name>
</gene>
<organism evidence="9 10">
    <name type="scientific">Kineobactrum sediminis</name>
    <dbReference type="NCBI Taxonomy" id="1905677"/>
    <lineage>
        <taxon>Bacteria</taxon>
        <taxon>Pseudomonadati</taxon>
        <taxon>Pseudomonadota</taxon>
        <taxon>Gammaproteobacteria</taxon>
        <taxon>Cellvibrionales</taxon>
        <taxon>Halieaceae</taxon>
        <taxon>Kineobactrum</taxon>
    </lineage>
</organism>
<comment type="subunit">
    <text evidence="4">Homotrimer.</text>
</comment>
<protein>
    <recommendedName>
        <fullName evidence="5">2-dehydro-3-deoxy-phosphogluconate aldolase</fullName>
        <ecNumber evidence="5">4.1.2.14</ecNumber>
    </recommendedName>
</protein>
<dbReference type="Proteomes" id="UP000234845">
    <property type="component" value="Unassembled WGS sequence"/>
</dbReference>
<evidence type="ECO:0000256" key="4">
    <source>
        <dbReference type="ARBA" id="ARBA00011233"/>
    </source>
</evidence>
<evidence type="ECO:0000256" key="1">
    <source>
        <dbReference type="ARBA" id="ARBA00000654"/>
    </source>
</evidence>
<evidence type="ECO:0000313" key="10">
    <source>
        <dbReference type="Proteomes" id="UP000234845"/>
    </source>
</evidence>
<dbReference type="PANTHER" id="PTHR30246">
    <property type="entry name" value="2-KETO-3-DEOXY-6-PHOSPHOGLUCONATE ALDOLASE"/>
    <property type="match status" value="1"/>
</dbReference>
<evidence type="ECO:0000256" key="6">
    <source>
        <dbReference type="ARBA" id="ARBA00023239"/>
    </source>
</evidence>
<dbReference type="Gene3D" id="3.20.20.70">
    <property type="entry name" value="Aldolase class I"/>
    <property type="match status" value="1"/>
</dbReference>
<dbReference type="PROSITE" id="PS00159">
    <property type="entry name" value="ALDOLASE_KDPG_KHG_1"/>
    <property type="match status" value="1"/>
</dbReference>
<dbReference type="NCBIfam" id="TIGR01182">
    <property type="entry name" value="eda"/>
    <property type="match status" value="1"/>
</dbReference>
<reference evidence="10" key="1">
    <citation type="submission" date="2017-11" db="EMBL/GenBank/DDBJ databases">
        <title>The draft genome sequence of Chromatocurvus sp. F02.</title>
        <authorList>
            <person name="Du Z.-J."/>
            <person name="Chang Y.-Q."/>
        </authorList>
    </citation>
    <scope>NUCLEOTIDE SEQUENCE [LARGE SCALE GENOMIC DNA]</scope>
    <source>
        <strain evidence="10">F02</strain>
    </source>
</reference>
<comment type="catalytic activity">
    <reaction evidence="1">
        <text>2-dehydro-3-deoxy-6-phospho-D-gluconate = D-glyceraldehyde 3-phosphate + pyruvate</text>
        <dbReference type="Rhea" id="RHEA:17089"/>
        <dbReference type="ChEBI" id="CHEBI:15361"/>
        <dbReference type="ChEBI" id="CHEBI:57569"/>
        <dbReference type="ChEBI" id="CHEBI:59776"/>
        <dbReference type="EC" id="4.1.2.14"/>
    </reaction>
</comment>
<dbReference type="InterPro" id="IPR000887">
    <property type="entry name" value="Aldlse_KDPG_KHG"/>
</dbReference>
<keyword evidence="7" id="KW-0704">Schiff base</keyword>
<accession>A0A2N5XZC7</accession>
<dbReference type="SUPFAM" id="SSF51569">
    <property type="entry name" value="Aldolase"/>
    <property type="match status" value="1"/>
</dbReference>
<dbReference type="InterPro" id="IPR031338">
    <property type="entry name" value="KDPG/KHG_AS_2"/>
</dbReference>
<dbReference type="CDD" id="cd00452">
    <property type="entry name" value="KDPG_aldolase"/>
    <property type="match status" value="1"/>
</dbReference>
<evidence type="ECO:0000256" key="3">
    <source>
        <dbReference type="ARBA" id="ARBA00006906"/>
    </source>
</evidence>
<dbReference type="RefSeq" id="WP_101522500.1">
    <property type="nucleotide sequence ID" value="NZ_PKLZ01000013.1"/>
</dbReference>
<dbReference type="GO" id="GO:0008675">
    <property type="term" value="F:2-dehydro-3-deoxy-phosphogluconate aldolase activity"/>
    <property type="evidence" value="ECO:0007669"/>
    <property type="project" value="UniProtKB-EC"/>
</dbReference>
<evidence type="ECO:0000313" key="9">
    <source>
        <dbReference type="EMBL" id="PLW81494.1"/>
    </source>
</evidence>
<keyword evidence="10" id="KW-1185">Reference proteome</keyword>
<sequence length="207" mass="21974">MRELLADTRVIPVITLERVEDAVPMARALVNGGLKVLEVTLRTPAAADGIRRILAEVAGAIVGTGTVCTPAHVQLSCDLGCQFMISPGFTDQLLAAAAQAPLPLMPGIATVSEMMRGMEYGYQDFKFFPAEAAGGVPVLKAIAGPFADVRFCPTGGIGLGNFLDYLELPNVMCVGGSWILPADLVAAQRWDDIEQLARETANFRGIK</sequence>
<keyword evidence="6 9" id="KW-0456">Lyase</keyword>
<dbReference type="PANTHER" id="PTHR30246:SF1">
    <property type="entry name" value="2-DEHYDRO-3-DEOXY-6-PHOSPHOGALACTONATE ALDOLASE-RELATED"/>
    <property type="match status" value="1"/>
</dbReference>
<comment type="caution">
    <text evidence="9">The sequence shown here is derived from an EMBL/GenBank/DDBJ whole genome shotgun (WGS) entry which is preliminary data.</text>
</comment>
<dbReference type="PROSITE" id="PS00160">
    <property type="entry name" value="ALDOLASE_KDPG_KHG_2"/>
    <property type="match status" value="1"/>
</dbReference>
<dbReference type="InterPro" id="IPR013785">
    <property type="entry name" value="Aldolase_TIM"/>
</dbReference>
<comment type="pathway">
    <text evidence="2">Carbohydrate acid metabolism; 2-dehydro-3-deoxy-D-gluconate degradation; D-glyceraldehyde 3-phosphate and pyruvate from 2-dehydro-3-deoxy-D-gluconate: step 2/2.</text>
</comment>
<dbReference type="NCBIfam" id="NF004325">
    <property type="entry name" value="PRK05718.1"/>
    <property type="match status" value="1"/>
</dbReference>
<keyword evidence="8" id="KW-0119">Carbohydrate metabolism</keyword>
<dbReference type="OrthoDB" id="9805177at2"/>